<sequence>MSVFQFGWHDRLWFYVASCVVFYFFSAASILVLAILARSRLRQVTLWKLPGPPSVSIITGNFTQMFDFDARRFHERLRKSYGRVIRIAGLLGDSHLVISDTRAVYNILVKEHAAFETPEWLLASNARNFGLSLLSIKGPIHRKQRKLLHPVFSVEHLRSLAPLFHKVTQGLVANLQETVSEGPKDINILASLEYLALELIAQGGLGYTFDSFRPDREENEFDTAIKEYMPTVARLHVLRMLAHWIPNWPPSVLRLVANILPIPALHNLMRISGTIDKYTTAIFDEKKALFNKGDDEFTHQLSEGKDIISVLMRQNLTAPREDQLSDAEIKGQMATFIFAATETTSSALARILSLLADHQDVQDRLRQEIYHARESAGGKELEYEELDKLPYLDAVCHETLRAHSPATYIPKSCREDIVLPLAHPVLTSDGPISTLFVPRGTSVLVDVTGINRDPTIWGADADEWKPERFLSPLPDSVGGAQIPGVYSNIVSFGAGARSCIGFKFALLEMKITLSYLVGSFRFLPSKTEIVWRYGGITTPAVKGSNAVGTAMPMVVESI</sequence>
<dbReference type="Proteomes" id="UP000814140">
    <property type="component" value="Unassembled WGS sequence"/>
</dbReference>
<reference evidence="1" key="1">
    <citation type="submission" date="2021-03" db="EMBL/GenBank/DDBJ databases">
        <authorList>
            <consortium name="DOE Joint Genome Institute"/>
            <person name="Ahrendt S."/>
            <person name="Looney B.P."/>
            <person name="Miyauchi S."/>
            <person name="Morin E."/>
            <person name="Drula E."/>
            <person name="Courty P.E."/>
            <person name="Chicoki N."/>
            <person name="Fauchery L."/>
            <person name="Kohler A."/>
            <person name="Kuo A."/>
            <person name="Labutti K."/>
            <person name="Pangilinan J."/>
            <person name="Lipzen A."/>
            <person name="Riley R."/>
            <person name="Andreopoulos W."/>
            <person name="He G."/>
            <person name="Johnson J."/>
            <person name="Barry K.W."/>
            <person name="Grigoriev I.V."/>
            <person name="Nagy L."/>
            <person name="Hibbett D."/>
            <person name="Henrissat B."/>
            <person name="Matheny P.B."/>
            <person name="Labbe J."/>
            <person name="Martin F."/>
        </authorList>
    </citation>
    <scope>NUCLEOTIDE SEQUENCE</scope>
    <source>
        <strain evidence="1">HHB10654</strain>
    </source>
</reference>
<keyword evidence="2" id="KW-1185">Reference proteome</keyword>
<reference evidence="1" key="2">
    <citation type="journal article" date="2022" name="New Phytol.">
        <title>Evolutionary transition to the ectomycorrhizal habit in the genomes of a hyperdiverse lineage of mushroom-forming fungi.</title>
        <authorList>
            <person name="Looney B."/>
            <person name="Miyauchi S."/>
            <person name="Morin E."/>
            <person name="Drula E."/>
            <person name="Courty P.E."/>
            <person name="Kohler A."/>
            <person name="Kuo A."/>
            <person name="LaButti K."/>
            <person name="Pangilinan J."/>
            <person name="Lipzen A."/>
            <person name="Riley R."/>
            <person name="Andreopoulos W."/>
            <person name="He G."/>
            <person name="Johnson J."/>
            <person name="Nolan M."/>
            <person name="Tritt A."/>
            <person name="Barry K.W."/>
            <person name="Grigoriev I.V."/>
            <person name="Nagy L.G."/>
            <person name="Hibbett D."/>
            <person name="Henrissat B."/>
            <person name="Matheny P.B."/>
            <person name="Labbe J."/>
            <person name="Martin F.M."/>
        </authorList>
    </citation>
    <scope>NUCLEOTIDE SEQUENCE</scope>
    <source>
        <strain evidence="1">HHB10654</strain>
    </source>
</reference>
<organism evidence="1 2">
    <name type="scientific">Artomyces pyxidatus</name>
    <dbReference type="NCBI Taxonomy" id="48021"/>
    <lineage>
        <taxon>Eukaryota</taxon>
        <taxon>Fungi</taxon>
        <taxon>Dikarya</taxon>
        <taxon>Basidiomycota</taxon>
        <taxon>Agaricomycotina</taxon>
        <taxon>Agaricomycetes</taxon>
        <taxon>Russulales</taxon>
        <taxon>Auriscalpiaceae</taxon>
        <taxon>Artomyces</taxon>
    </lineage>
</organism>
<proteinExistence type="predicted"/>
<name>A0ACB8SQP4_9AGAM</name>
<evidence type="ECO:0000313" key="2">
    <source>
        <dbReference type="Proteomes" id="UP000814140"/>
    </source>
</evidence>
<dbReference type="EMBL" id="MU277231">
    <property type="protein sequence ID" value="KAI0058914.1"/>
    <property type="molecule type" value="Genomic_DNA"/>
</dbReference>
<protein>
    <submittedName>
        <fullName evidence="1">Cytochrome P450</fullName>
    </submittedName>
</protein>
<gene>
    <name evidence="1" type="ORF">BV25DRAFT_1188047</name>
</gene>
<comment type="caution">
    <text evidence="1">The sequence shown here is derived from an EMBL/GenBank/DDBJ whole genome shotgun (WGS) entry which is preliminary data.</text>
</comment>
<accession>A0ACB8SQP4</accession>
<evidence type="ECO:0000313" key="1">
    <source>
        <dbReference type="EMBL" id="KAI0058914.1"/>
    </source>
</evidence>